<comment type="caution">
    <text evidence="1">The sequence shown here is derived from an EMBL/GenBank/DDBJ whole genome shotgun (WGS) entry which is preliminary data.</text>
</comment>
<dbReference type="Proteomes" id="UP000805193">
    <property type="component" value="Unassembled WGS sequence"/>
</dbReference>
<proteinExistence type="predicted"/>
<protein>
    <submittedName>
        <fullName evidence="1">Uncharacterized protein</fullName>
    </submittedName>
</protein>
<keyword evidence="2" id="KW-1185">Reference proteome</keyword>
<accession>A0AC60P859</accession>
<sequence length="675" mass="74849">GRKQDYYLSLEELVQQRRQEQMRTQGLELVRLIREAEQRGFTADDLQVAMNHCGNDNPINWLRDNWRHMTETVVTLATNYGHDRRDNTIGIVSVSEAQNALRRQKGNIWAAVTECVENRQRMFMELSSRGTFSREEILTALTDNHGNMDMAYAQLTKATLKPFLMRIWGPGTGVDNDEGAQPTLPSPLDSKSDDSVTKRVKDWLESLDASQVPAYRLEAGDGRTQNRHSFHGTRTKDIVGERGRSSSPASSFSSQREASDVSSVSSMTQTTSSRLEAILQRREAQKVYERGRKSKKEVHTDRKRRWTLASVFDGKKIASVVKKDTFDNVESKCQTLTSVTTLASDTTPLDSSSSGATKSSETLASVEATGAKPKTFLGRLSEVATVPRTPSSPDSKQTRQLIDKENIVSTATFTPDASTTTSQKVESPSSSVQALMATQNNDAATTGPPVVVLDRRLSPKEREVEGSAKIDAQEPRHSYDALTQSSSPADKVEVVVSEAETPDEIAPPTTSQQEGQVTRRSRPSRQQDDEATNTTVPRRQGRRLSDTTAPRRRERPQPEGTTSTEMSRTGQPNRRTVDGNGKGPLQEALVEATQSIGREWGRQRRPGSGRERHYRQTSKTYGAKKQRECETGFAHFQSCRGQHRKVEVCTAAQETQAGRAAQTGGKTAYRKADAV</sequence>
<name>A0AC60P859_IXOPE</name>
<organism evidence="1 2">
    <name type="scientific">Ixodes persulcatus</name>
    <name type="common">Taiga tick</name>
    <dbReference type="NCBI Taxonomy" id="34615"/>
    <lineage>
        <taxon>Eukaryota</taxon>
        <taxon>Metazoa</taxon>
        <taxon>Ecdysozoa</taxon>
        <taxon>Arthropoda</taxon>
        <taxon>Chelicerata</taxon>
        <taxon>Arachnida</taxon>
        <taxon>Acari</taxon>
        <taxon>Parasitiformes</taxon>
        <taxon>Ixodida</taxon>
        <taxon>Ixodoidea</taxon>
        <taxon>Ixodidae</taxon>
        <taxon>Ixodinae</taxon>
        <taxon>Ixodes</taxon>
    </lineage>
</organism>
<feature type="non-terminal residue" evidence="1">
    <location>
        <position position="1"/>
    </location>
</feature>
<dbReference type="EMBL" id="JABSTQ010011052">
    <property type="protein sequence ID" value="KAG0415604.1"/>
    <property type="molecule type" value="Genomic_DNA"/>
</dbReference>
<gene>
    <name evidence="1" type="ORF">HPB47_007220</name>
</gene>
<evidence type="ECO:0000313" key="2">
    <source>
        <dbReference type="Proteomes" id="UP000805193"/>
    </source>
</evidence>
<reference evidence="1 2" key="1">
    <citation type="journal article" date="2020" name="Cell">
        <title>Large-Scale Comparative Analyses of Tick Genomes Elucidate Their Genetic Diversity and Vector Capacities.</title>
        <authorList>
            <consortium name="Tick Genome and Microbiome Consortium (TIGMIC)"/>
            <person name="Jia N."/>
            <person name="Wang J."/>
            <person name="Shi W."/>
            <person name="Du L."/>
            <person name="Sun Y."/>
            <person name="Zhan W."/>
            <person name="Jiang J.F."/>
            <person name="Wang Q."/>
            <person name="Zhang B."/>
            <person name="Ji P."/>
            <person name="Bell-Sakyi L."/>
            <person name="Cui X.M."/>
            <person name="Yuan T.T."/>
            <person name="Jiang B.G."/>
            <person name="Yang W.F."/>
            <person name="Lam T.T."/>
            <person name="Chang Q.C."/>
            <person name="Ding S.J."/>
            <person name="Wang X.J."/>
            <person name="Zhu J.G."/>
            <person name="Ruan X.D."/>
            <person name="Zhao L."/>
            <person name="Wei J.T."/>
            <person name="Ye R.Z."/>
            <person name="Que T.C."/>
            <person name="Du C.H."/>
            <person name="Zhou Y.H."/>
            <person name="Cheng J.X."/>
            <person name="Dai P.F."/>
            <person name="Guo W.B."/>
            <person name="Han X.H."/>
            <person name="Huang E.J."/>
            <person name="Li L.F."/>
            <person name="Wei W."/>
            <person name="Gao Y.C."/>
            <person name="Liu J.Z."/>
            <person name="Shao H.Z."/>
            <person name="Wang X."/>
            <person name="Wang C.C."/>
            <person name="Yang T.C."/>
            <person name="Huo Q.B."/>
            <person name="Li W."/>
            <person name="Chen H.Y."/>
            <person name="Chen S.E."/>
            <person name="Zhou L.G."/>
            <person name="Ni X.B."/>
            <person name="Tian J.H."/>
            <person name="Sheng Y."/>
            <person name="Liu T."/>
            <person name="Pan Y.S."/>
            <person name="Xia L.Y."/>
            <person name="Li J."/>
            <person name="Zhao F."/>
            <person name="Cao W.C."/>
        </authorList>
    </citation>
    <scope>NUCLEOTIDE SEQUENCE [LARGE SCALE GENOMIC DNA]</scope>
    <source>
        <strain evidence="1">Iper-2018</strain>
    </source>
</reference>
<evidence type="ECO:0000313" key="1">
    <source>
        <dbReference type="EMBL" id="KAG0415604.1"/>
    </source>
</evidence>